<dbReference type="GO" id="GO:0003677">
    <property type="term" value="F:DNA binding"/>
    <property type="evidence" value="ECO:0007669"/>
    <property type="project" value="UniProtKB-KW"/>
</dbReference>
<feature type="domain" description="Primosomal protein N' 3' DNA-binding" evidence="4">
    <location>
        <begin position="5"/>
        <end position="97"/>
    </location>
</feature>
<dbReference type="EMBL" id="MEUW01000013">
    <property type="protein sequence ID" value="OGC44684.1"/>
    <property type="molecule type" value="Genomic_DNA"/>
</dbReference>
<evidence type="ECO:0000256" key="1">
    <source>
        <dbReference type="ARBA" id="ARBA00022741"/>
    </source>
</evidence>
<evidence type="ECO:0000256" key="3">
    <source>
        <dbReference type="ARBA" id="ARBA00023125"/>
    </source>
</evidence>
<dbReference type="Pfam" id="PF17764">
    <property type="entry name" value="PriA_3primeBD"/>
    <property type="match status" value="1"/>
</dbReference>
<proteinExistence type="predicted"/>
<organism evidence="5 6">
    <name type="scientific">candidate division WWE3 bacterium RBG_19FT_COMBO_53_11</name>
    <dbReference type="NCBI Taxonomy" id="1802613"/>
    <lineage>
        <taxon>Bacteria</taxon>
        <taxon>Katanobacteria</taxon>
    </lineage>
</organism>
<dbReference type="PANTHER" id="PTHR30580:SF0">
    <property type="entry name" value="PRIMOSOMAL PROTEIN N"/>
    <property type="match status" value="1"/>
</dbReference>
<dbReference type="GO" id="GO:0005524">
    <property type="term" value="F:ATP binding"/>
    <property type="evidence" value="ECO:0007669"/>
    <property type="project" value="UniProtKB-KW"/>
</dbReference>
<dbReference type="AlphaFoldDB" id="A0A1F4UI97"/>
<evidence type="ECO:0000313" key="5">
    <source>
        <dbReference type="EMBL" id="OGC44684.1"/>
    </source>
</evidence>
<evidence type="ECO:0000256" key="2">
    <source>
        <dbReference type="ARBA" id="ARBA00022840"/>
    </source>
</evidence>
<reference evidence="5 6" key="1">
    <citation type="journal article" date="2016" name="Nat. Commun.">
        <title>Thousands of microbial genomes shed light on interconnected biogeochemical processes in an aquifer system.</title>
        <authorList>
            <person name="Anantharaman K."/>
            <person name="Brown C.T."/>
            <person name="Hug L.A."/>
            <person name="Sharon I."/>
            <person name="Castelle C.J."/>
            <person name="Probst A.J."/>
            <person name="Thomas B.C."/>
            <person name="Singh A."/>
            <person name="Wilkins M.J."/>
            <person name="Karaoz U."/>
            <person name="Brodie E.L."/>
            <person name="Williams K.H."/>
            <person name="Hubbard S.S."/>
            <person name="Banfield J.F."/>
        </authorList>
    </citation>
    <scope>NUCLEOTIDE SEQUENCE [LARGE SCALE GENOMIC DNA]</scope>
</reference>
<keyword evidence="3" id="KW-0238">DNA-binding</keyword>
<evidence type="ECO:0000313" key="6">
    <source>
        <dbReference type="Proteomes" id="UP000176583"/>
    </source>
</evidence>
<dbReference type="STRING" id="1802613.A2V54_00860"/>
<accession>A0A1F4UI97</accession>
<evidence type="ECO:0000259" key="4">
    <source>
        <dbReference type="Pfam" id="PF17764"/>
    </source>
</evidence>
<dbReference type="GO" id="GO:0006270">
    <property type="term" value="P:DNA replication initiation"/>
    <property type="evidence" value="ECO:0007669"/>
    <property type="project" value="TreeGrafter"/>
</dbReference>
<dbReference type="GO" id="GO:0006310">
    <property type="term" value="P:DNA recombination"/>
    <property type="evidence" value="ECO:0007669"/>
    <property type="project" value="TreeGrafter"/>
</dbReference>
<comment type="caution">
    <text evidence="5">The sequence shown here is derived from an EMBL/GenBank/DDBJ whole genome shotgun (WGS) entry which is preliminary data.</text>
</comment>
<dbReference type="GO" id="GO:0043138">
    <property type="term" value="F:3'-5' DNA helicase activity"/>
    <property type="evidence" value="ECO:0007669"/>
    <property type="project" value="TreeGrafter"/>
</dbReference>
<sequence length="467" mass="52548">MFAEVVVDSYQDPTKRLFTYQVPENLVNSVKEGKKVVAPFGKRVIEGYIWSITSKRPPFPTKPIQAIKGPGFSQTQLKLAKWMSERYLASPLDCLKCQIGGKGEKFSSGPSERITTLILVPYASQVRLRAATNNQKNTLIGSRSAVFAPLPNLQKIVVEEPENWNYKDERTPYYHAAEVAEKRAEIENLQVELRPQNPKIKPCRVIDLGREKLAGNFTLVSQPLEDTLLRSKITTEEAKLIGSTKLSRPTERSKGSTIVYVNSRELREKIEEELQKIGADKNSYEIAGPELFSALGKEAHYTVWADVDTLLNLPDFRAHEKIVWTVKKLSQITLEQVLLQTSFPQNPLFADLAAGNLEEFHRREQENRQELGYPPFTTLVKLTFSAKNSAKANLEAEKLSEKLKNLDSQLTISPPYESYSKIPGKAQINIAIKLALQPKAGRPWVGAKLAKVVPPDWKVEVDPESLL</sequence>
<keyword evidence="2" id="KW-0067">ATP-binding</keyword>
<keyword evidence="1" id="KW-0547">Nucleotide-binding</keyword>
<dbReference type="PANTHER" id="PTHR30580">
    <property type="entry name" value="PRIMOSOMAL PROTEIN N"/>
    <property type="match status" value="1"/>
</dbReference>
<dbReference type="Proteomes" id="UP000176583">
    <property type="component" value="Unassembled WGS sequence"/>
</dbReference>
<protein>
    <recommendedName>
        <fullName evidence="4">Primosomal protein N' 3' DNA-binding domain-containing protein</fullName>
    </recommendedName>
</protein>
<dbReference type="GO" id="GO:0006302">
    <property type="term" value="P:double-strand break repair"/>
    <property type="evidence" value="ECO:0007669"/>
    <property type="project" value="TreeGrafter"/>
</dbReference>
<dbReference type="Gene3D" id="3.40.1440.60">
    <property type="entry name" value="PriA, 3(prime) DNA-binding domain"/>
    <property type="match status" value="1"/>
</dbReference>
<dbReference type="InterPro" id="IPR041222">
    <property type="entry name" value="PriA_3primeBD"/>
</dbReference>
<gene>
    <name evidence="5" type="ORF">A2V54_00860</name>
</gene>
<dbReference type="InterPro" id="IPR027417">
    <property type="entry name" value="P-loop_NTPase"/>
</dbReference>
<name>A0A1F4UI97_UNCKA</name>
<dbReference type="InterPro" id="IPR042115">
    <property type="entry name" value="PriA_3primeBD_sf"/>
</dbReference>
<dbReference type="Gene3D" id="3.40.50.300">
    <property type="entry name" value="P-loop containing nucleotide triphosphate hydrolases"/>
    <property type="match status" value="1"/>
</dbReference>